<name>A0ACB8WN15_9TELE</name>
<proteinExistence type="predicted"/>
<dbReference type="EMBL" id="CM041537">
    <property type="protein sequence ID" value="KAI3369214.1"/>
    <property type="molecule type" value="Genomic_DNA"/>
</dbReference>
<evidence type="ECO:0000313" key="1">
    <source>
        <dbReference type="EMBL" id="KAI3369214.1"/>
    </source>
</evidence>
<protein>
    <submittedName>
        <fullName evidence="1">Uncharacterized protein</fullName>
    </submittedName>
</protein>
<organism evidence="1 2">
    <name type="scientific">Scortum barcoo</name>
    <name type="common">barcoo grunter</name>
    <dbReference type="NCBI Taxonomy" id="214431"/>
    <lineage>
        <taxon>Eukaryota</taxon>
        <taxon>Metazoa</taxon>
        <taxon>Chordata</taxon>
        <taxon>Craniata</taxon>
        <taxon>Vertebrata</taxon>
        <taxon>Euteleostomi</taxon>
        <taxon>Actinopterygii</taxon>
        <taxon>Neopterygii</taxon>
        <taxon>Teleostei</taxon>
        <taxon>Neoteleostei</taxon>
        <taxon>Acanthomorphata</taxon>
        <taxon>Eupercaria</taxon>
        <taxon>Centrarchiformes</taxon>
        <taxon>Terapontoidei</taxon>
        <taxon>Terapontidae</taxon>
        <taxon>Scortum</taxon>
    </lineage>
</organism>
<sequence length="679" mass="76597">MQRTSLSNATYTELCLFSDASNWAIGAVAYLRAITADGQCSVGFVLGKAKLAPQPAKPIPVPRLKLCGAVLAVEMAEVILEELDHKPDAVTFYCDSKVVLGYIHNESKRFFVYVHNRVHRIRQTTFPQQWRYVPTEQNPADLATRSVPASQLTNSMWFTGPEFLYKPHQPETFESFQLVDPEKDSEVRPQVTTLATLLREGKLTSERFQRFSTWKSLLRAVAFLIHQASSFKSGGANTCRGWHLCKQPRTPAELEAARRVILRSVQRDTYPHEYAALQENRNFPNTSTILSLDPVMLGGLLRIGGRLKHAPVETEVRHPIILPRCHVTTLLVSHHHTKVQHQGRHFTEGAVRAAGLWVVAGKRLIGSVIHNCITCRKLRGKLQVQKMSDLPPECLTPSPPFTYVGQDVFGPWNVVTRRTRGGTAHSKRWAILFTCMCTRAVHIELIESMDSPSCINALRRFFALRGPAKQLRSDRGTNFVGASMELGLKPDDPNQVSTLKYLHENGCVWEFNPPHASHMGGVWERMIGVARRILDSMLLQRKQNQLTHEVLCTLMAEVSAIMNARPLVPVFSDPSSPVLLTPAMLLNQKPGVPAPAGTFTEKDLFKCQWRQVQALANEFWTQWRKEYLHTLQLRRKWHTETRDLQVGDVVLLKDSQSPRNEWPMGLVAATFPSSDGKLK</sequence>
<evidence type="ECO:0000313" key="2">
    <source>
        <dbReference type="Proteomes" id="UP000831701"/>
    </source>
</evidence>
<comment type="caution">
    <text evidence="1">The sequence shown here is derived from an EMBL/GenBank/DDBJ whole genome shotgun (WGS) entry which is preliminary data.</text>
</comment>
<dbReference type="Proteomes" id="UP000831701">
    <property type="component" value="Chromosome 7"/>
</dbReference>
<reference evidence="1" key="1">
    <citation type="submission" date="2022-04" db="EMBL/GenBank/DDBJ databases">
        <title>Jade perch genome.</title>
        <authorList>
            <person name="Chao B."/>
        </authorList>
    </citation>
    <scope>NUCLEOTIDE SEQUENCE</scope>
    <source>
        <strain evidence="1">CB-2022</strain>
    </source>
</reference>
<keyword evidence="2" id="KW-1185">Reference proteome</keyword>
<gene>
    <name evidence="1" type="ORF">L3Q82_007448</name>
</gene>
<accession>A0ACB8WN15</accession>